<dbReference type="InterPro" id="IPR027385">
    <property type="entry name" value="Beta-barrel_OMP"/>
</dbReference>
<organism evidence="3 4">
    <name type="scientific">Metallibacterium scheffleri</name>
    <dbReference type="NCBI Taxonomy" id="993689"/>
    <lineage>
        <taxon>Bacteria</taxon>
        <taxon>Pseudomonadati</taxon>
        <taxon>Pseudomonadota</taxon>
        <taxon>Gammaproteobacteria</taxon>
        <taxon>Lysobacterales</taxon>
        <taxon>Rhodanobacteraceae</taxon>
        <taxon>Metallibacterium</taxon>
    </lineage>
</organism>
<dbReference type="Gene3D" id="2.40.160.20">
    <property type="match status" value="1"/>
</dbReference>
<comment type="caution">
    <text evidence="3">The sequence shown here is derived from an EMBL/GenBank/DDBJ whole genome shotgun (WGS) entry which is preliminary data.</text>
</comment>
<name>A0A4S3KS41_9GAMM</name>
<dbReference type="InterPro" id="IPR011250">
    <property type="entry name" value="OMP/PagP_B-barrel"/>
</dbReference>
<accession>A0A4S3KS41</accession>
<keyword evidence="1" id="KW-0732">Signal</keyword>
<reference evidence="3 4" key="1">
    <citation type="submission" date="2017-02" db="EMBL/GenBank/DDBJ databases">
        <title>Whole genome sequencing of Metallibacterium scheffleri DSM 24874 (T).</title>
        <authorList>
            <person name="Kumar S."/>
            <person name="Patil P."/>
            <person name="Patil P.B."/>
        </authorList>
    </citation>
    <scope>NUCLEOTIDE SEQUENCE [LARGE SCALE GENOMIC DNA]</scope>
    <source>
        <strain evidence="3 4">DSM 24874</strain>
    </source>
</reference>
<protein>
    <recommendedName>
        <fullName evidence="2">Outer membrane protein beta-barrel domain-containing protein</fullName>
    </recommendedName>
</protein>
<evidence type="ECO:0000259" key="2">
    <source>
        <dbReference type="Pfam" id="PF13505"/>
    </source>
</evidence>
<keyword evidence="4" id="KW-1185">Reference proteome</keyword>
<dbReference type="SUPFAM" id="SSF56925">
    <property type="entry name" value="OMPA-like"/>
    <property type="match status" value="1"/>
</dbReference>
<gene>
    <name evidence="3" type="ORF">B1806_01555</name>
</gene>
<dbReference type="RefSeq" id="WP_136256223.1">
    <property type="nucleotide sequence ID" value="NZ_LDOS01000001.1"/>
</dbReference>
<dbReference type="Proteomes" id="UP000307749">
    <property type="component" value="Unassembled WGS sequence"/>
</dbReference>
<dbReference type="AlphaFoldDB" id="A0A4S3KS41"/>
<evidence type="ECO:0000313" key="3">
    <source>
        <dbReference type="EMBL" id="THD11796.1"/>
    </source>
</evidence>
<feature type="domain" description="Outer membrane protein beta-barrel" evidence="2">
    <location>
        <begin position="2"/>
        <end position="86"/>
    </location>
</feature>
<evidence type="ECO:0000313" key="4">
    <source>
        <dbReference type="Proteomes" id="UP000307749"/>
    </source>
</evidence>
<sequence length="86" mass="9494">MLSVSALGRYRISDHIHLLGLLGMSYWTESPTGKYKASGIDPLLGLGLSYSLTKAVSIRAEYQFVPHFNGLGTNLNTFLLGVNFRF</sequence>
<evidence type="ECO:0000256" key="1">
    <source>
        <dbReference type="ARBA" id="ARBA00022729"/>
    </source>
</evidence>
<dbReference type="Pfam" id="PF13505">
    <property type="entry name" value="OMP_b-brl"/>
    <property type="match status" value="1"/>
</dbReference>
<proteinExistence type="predicted"/>
<dbReference type="EMBL" id="MWQO01000006">
    <property type="protein sequence ID" value="THD11796.1"/>
    <property type="molecule type" value="Genomic_DNA"/>
</dbReference>